<keyword evidence="3" id="KW-1185">Reference proteome</keyword>
<evidence type="ECO:0000313" key="2">
    <source>
        <dbReference type="EMBL" id="RAK31292.1"/>
    </source>
</evidence>
<proteinExistence type="predicted"/>
<sequence>MISMGDETHEPWERAKIRTDGAVLVALAWCIVVTAVVLIVESEILTGGRDCAEQSWCLTSESMLTIGLIAGAPLWLGYMLVSWLITIGMARIVPSAFLAGTFSAALAAPLIFLAMNAAFGS</sequence>
<gene>
    <name evidence="2" type="ORF">B0I29_11598</name>
</gene>
<evidence type="ECO:0000313" key="3">
    <source>
        <dbReference type="Proteomes" id="UP000249341"/>
    </source>
</evidence>
<dbReference type="AlphaFoldDB" id="A0A327ZCX9"/>
<keyword evidence="1" id="KW-1133">Transmembrane helix</keyword>
<comment type="caution">
    <text evidence="2">The sequence shown here is derived from an EMBL/GenBank/DDBJ whole genome shotgun (WGS) entry which is preliminary data.</text>
</comment>
<feature type="transmembrane region" description="Helical" evidence="1">
    <location>
        <begin position="21"/>
        <end position="40"/>
    </location>
</feature>
<organism evidence="2 3">
    <name type="scientific">Actinoplanes lutulentus</name>
    <dbReference type="NCBI Taxonomy" id="1287878"/>
    <lineage>
        <taxon>Bacteria</taxon>
        <taxon>Bacillati</taxon>
        <taxon>Actinomycetota</taxon>
        <taxon>Actinomycetes</taxon>
        <taxon>Micromonosporales</taxon>
        <taxon>Micromonosporaceae</taxon>
        <taxon>Actinoplanes</taxon>
    </lineage>
</organism>
<protein>
    <submittedName>
        <fullName evidence="2">Uncharacterized protein</fullName>
    </submittedName>
</protein>
<feature type="transmembrane region" description="Helical" evidence="1">
    <location>
        <begin position="63"/>
        <end position="85"/>
    </location>
</feature>
<accession>A0A327ZCX9</accession>
<keyword evidence="1" id="KW-0472">Membrane</keyword>
<name>A0A327ZCX9_9ACTN</name>
<dbReference type="Proteomes" id="UP000249341">
    <property type="component" value="Unassembled WGS sequence"/>
</dbReference>
<reference evidence="2 3" key="1">
    <citation type="submission" date="2018-06" db="EMBL/GenBank/DDBJ databases">
        <title>Genomic Encyclopedia of Type Strains, Phase III (KMG-III): the genomes of soil and plant-associated and newly described type strains.</title>
        <authorList>
            <person name="Whitman W."/>
        </authorList>
    </citation>
    <scope>NUCLEOTIDE SEQUENCE [LARGE SCALE GENOMIC DNA]</scope>
    <source>
        <strain evidence="2 3">CGMCC 4.7090</strain>
    </source>
</reference>
<dbReference type="EMBL" id="QLMJ01000015">
    <property type="protein sequence ID" value="RAK31292.1"/>
    <property type="molecule type" value="Genomic_DNA"/>
</dbReference>
<keyword evidence="1" id="KW-0812">Transmembrane</keyword>
<evidence type="ECO:0000256" key="1">
    <source>
        <dbReference type="SAM" id="Phobius"/>
    </source>
</evidence>
<feature type="transmembrane region" description="Helical" evidence="1">
    <location>
        <begin position="97"/>
        <end position="119"/>
    </location>
</feature>